<comment type="subcellular location">
    <subcellularLocation>
        <location evidence="6">Cell membrane</location>
        <topology evidence="6">Multi-pass membrane protein</topology>
    </subcellularLocation>
    <subcellularLocation>
        <location evidence="1">Membrane</location>
        <topology evidence="1">Multi-pass membrane protein</topology>
    </subcellularLocation>
</comment>
<keyword evidence="6" id="KW-1003">Cell membrane</keyword>
<dbReference type="GO" id="GO:0005886">
    <property type="term" value="C:plasma membrane"/>
    <property type="evidence" value="ECO:0007669"/>
    <property type="project" value="UniProtKB-SubCell"/>
</dbReference>
<gene>
    <name evidence="7" type="ORF">FHS09_003731</name>
</gene>
<comment type="similarity">
    <text evidence="2 6">Belongs to the 4-toluene sulfonate uptake permease (TSUP) (TC 2.A.102) family.</text>
</comment>
<keyword evidence="4 6" id="KW-1133">Transmembrane helix</keyword>
<feature type="transmembrane region" description="Helical" evidence="6">
    <location>
        <begin position="87"/>
        <end position="106"/>
    </location>
</feature>
<dbReference type="PANTHER" id="PTHR43483:SF3">
    <property type="entry name" value="MEMBRANE TRANSPORTER PROTEIN HI_0806-RELATED"/>
    <property type="match status" value="1"/>
</dbReference>
<dbReference type="EMBL" id="JACHWZ010000021">
    <property type="protein sequence ID" value="MBB3062881.1"/>
    <property type="molecule type" value="Genomic_DNA"/>
</dbReference>
<evidence type="ECO:0000313" key="7">
    <source>
        <dbReference type="EMBL" id="MBB3062881.1"/>
    </source>
</evidence>
<dbReference type="PANTHER" id="PTHR43483">
    <property type="entry name" value="MEMBRANE TRANSPORTER PROTEIN HI_0806-RELATED"/>
    <property type="match status" value="1"/>
</dbReference>
<evidence type="ECO:0000256" key="6">
    <source>
        <dbReference type="RuleBase" id="RU363041"/>
    </source>
</evidence>
<feature type="transmembrane region" description="Helical" evidence="6">
    <location>
        <begin position="112"/>
        <end position="131"/>
    </location>
</feature>
<feature type="transmembrane region" description="Helical" evidence="6">
    <location>
        <begin position="43"/>
        <end position="67"/>
    </location>
</feature>
<dbReference type="RefSeq" id="WP_183462569.1">
    <property type="nucleotide sequence ID" value="NZ_JACHWZ010000021.1"/>
</dbReference>
<dbReference type="Proteomes" id="UP000535937">
    <property type="component" value="Unassembled WGS sequence"/>
</dbReference>
<evidence type="ECO:0000256" key="4">
    <source>
        <dbReference type="ARBA" id="ARBA00022989"/>
    </source>
</evidence>
<feature type="transmembrane region" description="Helical" evidence="6">
    <location>
        <begin position="219"/>
        <end position="245"/>
    </location>
</feature>
<evidence type="ECO:0000313" key="8">
    <source>
        <dbReference type="Proteomes" id="UP000535937"/>
    </source>
</evidence>
<feature type="transmembrane region" description="Helical" evidence="6">
    <location>
        <begin position="151"/>
        <end position="174"/>
    </location>
</feature>
<keyword evidence="5 6" id="KW-0472">Membrane</keyword>
<dbReference type="AlphaFoldDB" id="A0A7W4WET4"/>
<dbReference type="InterPro" id="IPR002781">
    <property type="entry name" value="TM_pro_TauE-like"/>
</dbReference>
<reference evidence="7 8" key="1">
    <citation type="submission" date="2020-08" db="EMBL/GenBank/DDBJ databases">
        <title>Genomic Encyclopedia of Type Strains, Phase III (KMG-III): the genomes of soil and plant-associated and newly described type strains.</title>
        <authorList>
            <person name="Whitman W."/>
        </authorList>
    </citation>
    <scope>NUCLEOTIDE SEQUENCE [LARGE SCALE GENOMIC DNA]</scope>
    <source>
        <strain evidence="7 8">CECT 8799</strain>
    </source>
</reference>
<evidence type="ECO:0000256" key="2">
    <source>
        <dbReference type="ARBA" id="ARBA00009142"/>
    </source>
</evidence>
<evidence type="ECO:0000256" key="5">
    <source>
        <dbReference type="ARBA" id="ARBA00023136"/>
    </source>
</evidence>
<feature type="transmembrane region" description="Helical" evidence="6">
    <location>
        <begin position="7"/>
        <end position="37"/>
    </location>
</feature>
<proteinExistence type="inferred from homology"/>
<protein>
    <recommendedName>
        <fullName evidence="6">Probable membrane transporter protein</fullName>
    </recommendedName>
</protein>
<comment type="caution">
    <text evidence="7">The sequence shown here is derived from an EMBL/GenBank/DDBJ whole genome shotgun (WGS) entry which is preliminary data.</text>
</comment>
<accession>A0A7W4WET4</accession>
<evidence type="ECO:0000256" key="3">
    <source>
        <dbReference type="ARBA" id="ARBA00022692"/>
    </source>
</evidence>
<keyword evidence="8" id="KW-1185">Reference proteome</keyword>
<organism evidence="7 8">
    <name type="scientific">Microbulbifer rhizosphaerae</name>
    <dbReference type="NCBI Taxonomy" id="1562603"/>
    <lineage>
        <taxon>Bacteria</taxon>
        <taxon>Pseudomonadati</taxon>
        <taxon>Pseudomonadota</taxon>
        <taxon>Gammaproteobacteria</taxon>
        <taxon>Cellvibrionales</taxon>
        <taxon>Microbulbiferaceae</taxon>
        <taxon>Microbulbifer</taxon>
    </lineage>
</organism>
<keyword evidence="3 6" id="KW-0812">Transmembrane</keyword>
<sequence>MDSLAQWLPIIAALMLTGVIAGLLAGLIGVGGGIVIVPVLFFVFQWLGISAATAMSVATGTSLLIIVATSLSSVRAHHRRGNVDTELLRSWAPFVALGVMGGVLLATRGGGVLASGIFGAVALLVAINMLLRADAKILAESLPGRLIQRGIAAVIGLLSSVMGIGAGTLGVPVLTAFNTPAHRAVGTAAALGFVIALPGALLMLLLANTPADAPEATFGFINLPGFALIVPLSVVMAPVGVWLGSRLDGAALKRVFAVFLLFSGTRMIYQAAIA</sequence>
<feature type="transmembrane region" description="Helical" evidence="6">
    <location>
        <begin position="186"/>
        <end position="207"/>
    </location>
</feature>
<name>A0A7W4WET4_9GAMM</name>
<dbReference type="Pfam" id="PF01925">
    <property type="entry name" value="TauE"/>
    <property type="match status" value="1"/>
</dbReference>
<feature type="transmembrane region" description="Helical" evidence="6">
    <location>
        <begin position="251"/>
        <end position="269"/>
    </location>
</feature>
<evidence type="ECO:0000256" key="1">
    <source>
        <dbReference type="ARBA" id="ARBA00004141"/>
    </source>
</evidence>